<dbReference type="GO" id="GO:0016810">
    <property type="term" value="F:hydrolase activity, acting on carbon-nitrogen (but not peptide) bonds"/>
    <property type="evidence" value="ECO:0007669"/>
    <property type="project" value="InterPro"/>
</dbReference>
<dbReference type="HOGENOM" id="CLU_021264_0_3_10"/>
<dbReference type="EMBL" id="CP002831">
    <property type="protein sequence ID" value="AFC24458.1"/>
    <property type="molecule type" value="Genomic_DNA"/>
</dbReference>
<dbReference type="InterPro" id="IPR011330">
    <property type="entry name" value="Glyco_hydro/deAcase_b/a-brl"/>
</dbReference>
<dbReference type="AlphaFoldDB" id="H6KZ68"/>
<dbReference type="Proteomes" id="UP000007519">
    <property type="component" value="Chromosome"/>
</dbReference>
<evidence type="ECO:0000313" key="5">
    <source>
        <dbReference type="Proteomes" id="UP000007519"/>
    </source>
</evidence>
<protein>
    <submittedName>
        <fullName evidence="4">Polysaccharide deacetylase</fullName>
    </submittedName>
</protein>
<evidence type="ECO:0000256" key="2">
    <source>
        <dbReference type="ARBA" id="ARBA00022801"/>
    </source>
</evidence>
<evidence type="ECO:0000259" key="3">
    <source>
        <dbReference type="PROSITE" id="PS51677"/>
    </source>
</evidence>
<proteinExistence type="predicted"/>
<dbReference type="PANTHER" id="PTHR10587">
    <property type="entry name" value="GLYCOSYL TRANSFERASE-RELATED"/>
    <property type="match status" value="1"/>
</dbReference>
<dbReference type="InterPro" id="IPR002509">
    <property type="entry name" value="NODB_dom"/>
</dbReference>
<evidence type="ECO:0000256" key="1">
    <source>
        <dbReference type="ARBA" id="ARBA00022723"/>
    </source>
</evidence>
<dbReference type="PANTHER" id="PTHR10587:SF133">
    <property type="entry name" value="CHITIN DEACETYLASE 1-RELATED"/>
    <property type="match status" value="1"/>
</dbReference>
<keyword evidence="2" id="KW-0378">Hydrolase</keyword>
<gene>
    <name evidence="4" type="ordered locus">SGRA_1723</name>
</gene>
<keyword evidence="1" id="KW-0479">Metal-binding</keyword>
<dbReference type="KEGG" id="sgn:SGRA_1723"/>
<dbReference type="STRING" id="984262.SGRA_1723"/>
<feature type="domain" description="NodB homology" evidence="3">
    <location>
        <begin position="29"/>
        <end position="204"/>
    </location>
</feature>
<dbReference type="CDD" id="cd10917">
    <property type="entry name" value="CE4_NodB_like_6s_7s"/>
    <property type="match status" value="1"/>
</dbReference>
<accession>H6KZ68</accession>
<dbReference type="InterPro" id="IPR050248">
    <property type="entry name" value="Polysacc_deacetylase_ArnD"/>
</dbReference>
<dbReference type="GO" id="GO:0005975">
    <property type="term" value="P:carbohydrate metabolic process"/>
    <property type="evidence" value="ECO:0007669"/>
    <property type="project" value="InterPro"/>
</dbReference>
<dbReference type="Gene3D" id="3.20.20.370">
    <property type="entry name" value="Glycoside hydrolase/deacetylase"/>
    <property type="match status" value="1"/>
</dbReference>
<dbReference type="GO" id="GO:0046872">
    <property type="term" value="F:metal ion binding"/>
    <property type="evidence" value="ECO:0007669"/>
    <property type="project" value="UniProtKB-KW"/>
</dbReference>
<dbReference type="SUPFAM" id="SSF88713">
    <property type="entry name" value="Glycoside hydrolase/deacetylase"/>
    <property type="match status" value="1"/>
</dbReference>
<dbReference type="eggNOG" id="COG0726">
    <property type="taxonomic scope" value="Bacteria"/>
</dbReference>
<dbReference type="PROSITE" id="PS51677">
    <property type="entry name" value="NODB"/>
    <property type="match status" value="1"/>
</dbReference>
<dbReference type="OrthoDB" id="9812065at2"/>
<name>H6KZ68_SAPGL</name>
<reference evidence="4 5" key="1">
    <citation type="journal article" date="2012" name="Stand. Genomic Sci.">
        <title>Complete genome sequencing and analysis of Saprospira grandis str. Lewin, a predatory marine bacterium.</title>
        <authorList>
            <person name="Saw J.H."/>
            <person name="Yuryev A."/>
            <person name="Kanbe M."/>
            <person name="Hou S."/>
            <person name="Young A.G."/>
            <person name="Aizawa S."/>
            <person name="Alam M."/>
        </authorList>
    </citation>
    <scope>NUCLEOTIDE SEQUENCE [LARGE SCALE GENOMIC DNA]</scope>
    <source>
        <strain evidence="4 5">Lewin</strain>
    </source>
</reference>
<dbReference type="GO" id="GO:0016020">
    <property type="term" value="C:membrane"/>
    <property type="evidence" value="ECO:0007669"/>
    <property type="project" value="TreeGrafter"/>
</dbReference>
<keyword evidence="5" id="KW-1185">Reference proteome</keyword>
<organism evidence="4 5">
    <name type="scientific">Saprospira grandis (strain Lewin)</name>
    <dbReference type="NCBI Taxonomy" id="984262"/>
    <lineage>
        <taxon>Bacteria</taxon>
        <taxon>Pseudomonadati</taxon>
        <taxon>Bacteroidota</taxon>
        <taxon>Saprospiria</taxon>
        <taxon>Saprospirales</taxon>
        <taxon>Saprospiraceae</taxon>
        <taxon>Saprospira</taxon>
    </lineage>
</organism>
<evidence type="ECO:0000313" key="4">
    <source>
        <dbReference type="EMBL" id="AFC24458.1"/>
    </source>
</evidence>
<dbReference type="RefSeq" id="WP_015692091.1">
    <property type="nucleotide sequence ID" value="NC_016940.1"/>
</dbReference>
<dbReference type="Pfam" id="PF01522">
    <property type="entry name" value="Polysacc_deac_1"/>
    <property type="match status" value="1"/>
</dbReference>
<sequence>MWYPKYTPRFWQRFFSTMRTHYPPSATGPCLYLTFDDGPTAEHSRWILDQLASYQAKASFFCLGKNVAALPDLAQATLAEGHCLAMHGYAHLNGWKSSTADYLADLEKAEQFIQSRYFRPAYGRIRPSQAKAIRAKGYEIIAWEIIPGDFDAQRSPQQSMQLLKKKAQDGSIIVLHDSLKAGAHLRVLLPELLAYFSAKGYSFKALP</sequence>